<proteinExistence type="predicted"/>
<dbReference type="AlphaFoldDB" id="A0A9Q3PHC9"/>
<dbReference type="Gene3D" id="3.30.160.380">
    <property type="entry name" value="Dicer dimerisation domain"/>
    <property type="match status" value="1"/>
</dbReference>
<dbReference type="Proteomes" id="UP000765509">
    <property type="component" value="Unassembled WGS sequence"/>
</dbReference>
<reference evidence="2" key="1">
    <citation type="submission" date="2021-03" db="EMBL/GenBank/DDBJ databases">
        <title>Draft genome sequence of rust myrtle Austropuccinia psidii MF-1, a brazilian biotype.</title>
        <authorList>
            <person name="Quecine M.C."/>
            <person name="Pachon D.M.R."/>
            <person name="Bonatelli M.L."/>
            <person name="Correr F.H."/>
            <person name="Franceschini L.M."/>
            <person name="Leite T.F."/>
            <person name="Margarido G.R.A."/>
            <person name="Almeida C.A."/>
            <person name="Ferrarezi J.A."/>
            <person name="Labate C.A."/>
        </authorList>
    </citation>
    <scope>NUCLEOTIDE SEQUENCE</scope>
    <source>
        <strain evidence="2">MF-1</strain>
    </source>
</reference>
<evidence type="ECO:0000256" key="1">
    <source>
        <dbReference type="SAM" id="MobiDB-lite"/>
    </source>
</evidence>
<comment type="caution">
    <text evidence="2">The sequence shown here is derived from an EMBL/GenBank/DDBJ whole genome shotgun (WGS) entry which is preliminary data.</text>
</comment>
<keyword evidence="3" id="KW-1185">Reference proteome</keyword>
<gene>
    <name evidence="2" type="ORF">O181_101005</name>
</gene>
<name>A0A9Q3PHC9_9BASI</name>
<dbReference type="EMBL" id="AVOT02070809">
    <property type="protein sequence ID" value="MBW0561290.1"/>
    <property type="molecule type" value="Genomic_DNA"/>
</dbReference>
<dbReference type="SUPFAM" id="SSF54768">
    <property type="entry name" value="dsRNA-binding domain-like"/>
    <property type="match status" value="1"/>
</dbReference>
<protein>
    <submittedName>
        <fullName evidence="2">Uncharacterized protein</fullName>
    </submittedName>
</protein>
<evidence type="ECO:0000313" key="2">
    <source>
        <dbReference type="EMBL" id="MBW0561290.1"/>
    </source>
</evidence>
<sequence>MSQSRRRSSILQSYQIQQQRKTSTGYSLKYSKRFVLPMNSIKSGIANGSRSISGLLAMSSHACSLQSTSTTKDDLLRLRGTPLWPTYSFQTINKPNCNPSFIATVSLSPIHLVLPIGFNSFATSAAFSSKRKAKKQVAFLACQALSELHLPPTLYNLTKTVPPQDLIESQEQQPSQQSSDSNSLLIF</sequence>
<organism evidence="2 3">
    <name type="scientific">Austropuccinia psidii MF-1</name>
    <dbReference type="NCBI Taxonomy" id="1389203"/>
    <lineage>
        <taxon>Eukaryota</taxon>
        <taxon>Fungi</taxon>
        <taxon>Dikarya</taxon>
        <taxon>Basidiomycota</taxon>
        <taxon>Pucciniomycotina</taxon>
        <taxon>Pucciniomycetes</taxon>
        <taxon>Pucciniales</taxon>
        <taxon>Sphaerophragmiaceae</taxon>
        <taxon>Austropuccinia</taxon>
    </lineage>
</organism>
<evidence type="ECO:0000313" key="3">
    <source>
        <dbReference type="Proteomes" id="UP000765509"/>
    </source>
</evidence>
<feature type="region of interest" description="Disordered" evidence="1">
    <location>
        <begin position="167"/>
        <end position="187"/>
    </location>
</feature>
<feature type="compositionally biased region" description="Low complexity" evidence="1">
    <location>
        <begin position="169"/>
        <end position="187"/>
    </location>
</feature>
<accession>A0A9Q3PHC9</accession>
<dbReference type="InterPro" id="IPR038248">
    <property type="entry name" value="Dicer_dimer_sf"/>
</dbReference>